<dbReference type="EMBL" id="CM047908">
    <property type="protein sequence ID" value="KAJ0081020.1"/>
    <property type="molecule type" value="Genomic_DNA"/>
</dbReference>
<keyword evidence="2" id="KW-1185">Reference proteome</keyword>
<gene>
    <name evidence="1" type="ORF">Patl1_12333</name>
</gene>
<accession>A0ACC1A0N9</accession>
<sequence>MITSANSFELYATDLLIAWGQDTRYWKWTSMKDTIGVQMEMAELVHVWWLDVKKNFPIQMLTPGTCYEISFVLMMKGAQGFINNPVNLKLVLPNQEPIERTEDLSYIPSENWTEIRVGEFVTSCNMPGNMEISVYECNDQKQKKGLVVNKIIIRPTTRKVFSGKNYWGGLLEDPHVDLRKYITFYGERVDAIYDSINDDKPETKLFSEVGLDKDNKSKIYEVKKYIYAKIDVPFPVELVSQDRSTWIGYVAVATDYGVKVLGRRDILVCWRGTSSDAEWIKNLQFRLTSAEDMFPFIRHPTVHQGFYSIYTTPKSASKKTSARDQVFEEVRKLVNEYQNEEVSITVTEHSLGAALATMNAVDMVSNGYNMPISNPNKEFLVTAFAFASPKVGDVSFQTEFNNHMTKAKLRLLRIENNQDLVTRLPLGNFVAVGYEIPISTTNASADEGGKLSKAHSLKNYIREL</sequence>
<organism evidence="1 2">
    <name type="scientific">Pistacia atlantica</name>
    <dbReference type="NCBI Taxonomy" id="434234"/>
    <lineage>
        <taxon>Eukaryota</taxon>
        <taxon>Viridiplantae</taxon>
        <taxon>Streptophyta</taxon>
        <taxon>Embryophyta</taxon>
        <taxon>Tracheophyta</taxon>
        <taxon>Spermatophyta</taxon>
        <taxon>Magnoliopsida</taxon>
        <taxon>eudicotyledons</taxon>
        <taxon>Gunneridae</taxon>
        <taxon>Pentapetalae</taxon>
        <taxon>rosids</taxon>
        <taxon>malvids</taxon>
        <taxon>Sapindales</taxon>
        <taxon>Anacardiaceae</taxon>
        <taxon>Pistacia</taxon>
    </lineage>
</organism>
<comment type="caution">
    <text evidence="1">The sequence shown here is derived from an EMBL/GenBank/DDBJ whole genome shotgun (WGS) entry which is preliminary data.</text>
</comment>
<name>A0ACC1A0N9_9ROSI</name>
<proteinExistence type="predicted"/>
<evidence type="ECO:0000313" key="2">
    <source>
        <dbReference type="Proteomes" id="UP001164250"/>
    </source>
</evidence>
<reference evidence="2" key="1">
    <citation type="journal article" date="2023" name="G3 (Bethesda)">
        <title>Genome assembly and association tests identify interacting loci associated with vigor, precocity, and sex in interspecific pistachio rootstocks.</title>
        <authorList>
            <person name="Palmer W."/>
            <person name="Jacygrad E."/>
            <person name="Sagayaradj S."/>
            <person name="Cavanaugh K."/>
            <person name="Han R."/>
            <person name="Bertier L."/>
            <person name="Beede B."/>
            <person name="Kafkas S."/>
            <person name="Golino D."/>
            <person name="Preece J."/>
            <person name="Michelmore R."/>
        </authorList>
    </citation>
    <scope>NUCLEOTIDE SEQUENCE [LARGE SCALE GENOMIC DNA]</scope>
</reference>
<dbReference type="Proteomes" id="UP001164250">
    <property type="component" value="Chromosome 12"/>
</dbReference>
<evidence type="ECO:0000313" key="1">
    <source>
        <dbReference type="EMBL" id="KAJ0081020.1"/>
    </source>
</evidence>
<protein>
    <submittedName>
        <fullName evidence="1">Uncharacterized protein</fullName>
    </submittedName>
</protein>